<evidence type="ECO:0000313" key="4">
    <source>
        <dbReference type="EMBL" id="GIF04454.1"/>
    </source>
</evidence>
<dbReference type="RefSeq" id="WP_203678249.1">
    <property type="nucleotide sequence ID" value="NZ_BOMW01000019.1"/>
</dbReference>
<reference evidence="4" key="1">
    <citation type="submission" date="2021-01" db="EMBL/GenBank/DDBJ databases">
        <title>Whole genome shotgun sequence of Actinoplanes siamensis NBRC 109076.</title>
        <authorList>
            <person name="Komaki H."/>
            <person name="Tamura T."/>
        </authorList>
    </citation>
    <scope>NUCLEOTIDE SEQUENCE</scope>
    <source>
        <strain evidence="4">NBRC 109076</strain>
    </source>
</reference>
<dbReference type="Gene3D" id="3.40.630.30">
    <property type="match status" value="1"/>
</dbReference>
<dbReference type="EMBL" id="BOMW01000019">
    <property type="protein sequence ID" value="GIF04454.1"/>
    <property type="molecule type" value="Genomic_DNA"/>
</dbReference>
<sequence length="149" mass="16534">MTSTPIRLEPVTAGNWRDCAALTVHEEQRRFVADVTYYLCMCHYGDTWQPLAAVRGDEVVGFAIWAVDDDGSRWIGGLVVDAKHQRQGIGRELVRQLRERLVAEPGTPNVALSYQPGNTAARALYLSMGFVETGEVEDDEVVARWTPAA</sequence>
<dbReference type="PANTHER" id="PTHR43877">
    <property type="entry name" value="AMINOALKYLPHOSPHONATE N-ACETYLTRANSFERASE-RELATED-RELATED"/>
    <property type="match status" value="1"/>
</dbReference>
<dbReference type="GO" id="GO:0016747">
    <property type="term" value="F:acyltransferase activity, transferring groups other than amino-acyl groups"/>
    <property type="evidence" value="ECO:0007669"/>
    <property type="project" value="InterPro"/>
</dbReference>
<comment type="caution">
    <text evidence="4">The sequence shown here is derived from an EMBL/GenBank/DDBJ whole genome shotgun (WGS) entry which is preliminary data.</text>
</comment>
<dbReference type="Proteomes" id="UP000629619">
    <property type="component" value="Unassembled WGS sequence"/>
</dbReference>
<accession>A0A919N518</accession>
<evidence type="ECO:0000256" key="2">
    <source>
        <dbReference type="ARBA" id="ARBA00023315"/>
    </source>
</evidence>
<dbReference type="InterPro" id="IPR000182">
    <property type="entry name" value="GNAT_dom"/>
</dbReference>
<name>A0A919N518_9ACTN</name>
<keyword evidence="5" id="KW-1185">Reference proteome</keyword>
<keyword evidence="1" id="KW-0808">Transferase</keyword>
<proteinExistence type="predicted"/>
<organism evidence="4 5">
    <name type="scientific">Actinoplanes siamensis</name>
    <dbReference type="NCBI Taxonomy" id="1223317"/>
    <lineage>
        <taxon>Bacteria</taxon>
        <taxon>Bacillati</taxon>
        <taxon>Actinomycetota</taxon>
        <taxon>Actinomycetes</taxon>
        <taxon>Micromonosporales</taxon>
        <taxon>Micromonosporaceae</taxon>
        <taxon>Actinoplanes</taxon>
    </lineage>
</organism>
<dbReference type="AlphaFoldDB" id="A0A919N518"/>
<evidence type="ECO:0000259" key="3">
    <source>
        <dbReference type="PROSITE" id="PS51186"/>
    </source>
</evidence>
<dbReference type="InterPro" id="IPR016181">
    <property type="entry name" value="Acyl_CoA_acyltransferase"/>
</dbReference>
<keyword evidence="2" id="KW-0012">Acyltransferase</keyword>
<dbReference type="CDD" id="cd04301">
    <property type="entry name" value="NAT_SF"/>
    <property type="match status" value="1"/>
</dbReference>
<dbReference type="InterPro" id="IPR050832">
    <property type="entry name" value="Bact_Acetyltransf"/>
</dbReference>
<protein>
    <recommendedName>
        <fullName evidence="3">N-acetyltransferase domain-containing protein</fullName>
    </recommendedName>
</protein>
<dbReference type="Pfam" id="PF00583">
    <property type="entry name" value="Acetyltransf_1"/>
    <property type="match status" value="1"/>
</dbReference>
<feature type="domain" description="N-acetyltransferase" evidence="3">
    <location>
        <begin position="6"/>
        <end position="148"/>
    </location>
</feature>
<evidence type="ECO:0000256" key="1">
    <source>
        <dbReference type="ARBA" id="ARBA00022679"/>
    </source>
</evidence>
<dbReference type="SUPFAM" id="SSF55729">
    <property type="entry name" value="Acyl-CoA N-acyltransferases (Nat)"/>
    <property type="match status" value="1"/>
</dbReference>
<dbReference type="PROSITE" id="PS51186">
    <property type="entry name" value="GNAT"/>
    <property type="match status" value="1"/>
</dbReference>
<gene>
    <name evidence="4" type="ORF">Asi03nite_19920</name>
</gene>
<evidence type="ECO:0000313" key="5">
    <source>
        <dbReference type="Proteomes" id="UP000629619"/>
    </source>
</evidence>